<dbReference type="Proteomes" id="UP000178040">
    <property type="component" value="Unassembled WGS sequence"/>
</dbReference>
<accession>A0A1F7IMP2</accession>
<organism evidence="3 4">
    <name type="scientific">Candidatus Roizmanbacteria bacterium RIFCSPLOWO2_01_FULL_37_16</name>
    <dbReference type="NCBI Taxonomy" id="1802058"/>
    <lineage>
        <taxon>Bacteria</taxon>
        <taxon>Candidatus Roizmaniibacteriota</taxon>
    </lineage>
</organism>
<reference evidence="3 4" key="1">
    <citation type="journal article" date="2016" name="Nat. Commun.">
        <title>Thousands of microbial genomes shed light on interconnected biogeochemical processes in an aquifer system.</title>
        <authorList>
            <person name="Anantharaman K."/>
            <person name="Brown C.T."/>
            <person name="Hug L.A."/>
            <person name="Sharon I."/>
            <person name="Castelle C.J."/>
            <person name="Probst A.J."/>
            <person name="Thomas B.C."/>
            <person name="Singh A."/>
            <person name="Wilkins M.J."/>
            <person name="Karaoz U."/>
            <person name="Brodie E.L."/>
            <person name="Williams K.H."/>
            <person name="Hubbard S.S."/>
            <person name="Banfield J.F."/>
        </authorList>
    </citation>
    <scope>NUCLEOTIDE SEQUENCE [LARGE SCALE GENOMIC DNA]</scope>
</reference>
<name>A0A1F7IMP2_9BACT</name>
<feature type="transmembrane region" description="Helical" evidence="2">
    <location>
        <begin position="7"/>
        <end position="28"/>
    </location>
</feature>
<dbReference type="EMBL" id="MGAI01000026">
    <property type="protein sequence ID" value="OGK44570.1"/>
    <property type="molecule type" value="Genomic_DNA"/>
</dbReference>
<keyword evidence="2" id="KW-1133">Transmembrane helix</keyword>
<evidence type="ECO:0000256" key="1">
    <source>
        <dbReference type="SAM" id="MobiDB-lite"/>
    </source>
</evidence>
<evidence type="ECO:0000313" key="3">
    <source>
        <dbReference type="EMBL" id="OGK44570.1"/>
    </source>
</evidence>
<dbReference type="AlphaFoldDB" id="A0A1F7IMP2"/>
<keyword evidence="2" id="KW-0812">Transmembrane</keyword>
<proteinExistence type="predicted"/>
<comment type="caution">
    <text evidence="3">The sequence shown here is derived from an EMBL/GenBank/DDBJ whole genome shotgun (WGS) entry which is preliminary data.</text>
</comment>
<feature type="region of interest" description="Disordered" evidence="1">
    <location>
        <begin position="35"/>
        <end position="56"/>
    </location>
</feature>
<protein>
    <submittedName>
        <fullName evidence="3">Uncharacterized protein</fullName>
    </submittedName>
</protein>
<keyword evidence="2" id="KW-0472">Membrane</keyword>
<gene>
    <name evidence="3" type="ORF">A3B40_05290</name>
</gene>
<evidence type="ECO:0000313" key="4">
    <source>
        <dbReference type="Proteomes" id="UP000178040"/>
    </source>
</evidence>
<sequence length="175" mass="18954">MNKSIPIAYVILIAAASLILGIVISPYIPSIPTDLPQVTPPQRPDSNIVSPDDSTVVVTSSPDDKSIYCNWCGDECVELGSRNNCPEVMPDNSQYWCGTVTINGQETCQKTPRTAANEGACDAFNACDNDESCYSYPNQGFGRCVGQDENPCQFCPSQKCQVSPETIYPAKVICQ</sequence>
<evidence type="ECO:0000256" key="2">
    <source>
        <dbReference type="SAM" id="Phobius"/>
    </source>
</evidence>